<feature type="transmembrane region" description="Helical" evidence="6">
    <location>
        <begin position="200"/>
        <end position="228"/>
    </location>
</feature>
<evidence type="ECO:0000256" key="1">
    <source>
        <dbReference type="ARBA" id="ARBA00004141"/>
    </source>
</evidence>
<feature type="transmembrane region" description="Helical" evidence="6">
    <location>
        <begin position="155"/>
        <end position="175"/>
    </location>
</feature>
<feature type="transmembrane region" description="Helical" evidence="6">
    <location>
        <begin position="308"/>
        <end position="328"/>
    </location>
</feature>
<feature type="transmembrane region" description="Helical" evidence="6">
    <location>
        <begin position="390"/>
        <end position="413"/>
    </location>
</feature>
<dbReference type="GO" id="GO:0005886">
    <property type="term" value="C:plasma membrane"/>
    <property type="evidence" value="ECO:0007669"/>
    <property type="project" value="UniProtKB-SubCell"/>
</dbReference>
<dbReference type="PANTHER" id="PTHR12385">
    <property type="entry name" value="CHOLINE TRANSPORTER-LIKE (SLC FAMILY 44)"/>
    <property type="match status" value="1"/>
</dbReference>
<evidence type="ECO:0000256" key="2">
    <source>
        <dbReference type="ARBA" id="ARBA00007168"/>
    </source>
</evidence>
<protein>
    <recommendedName>
        <fullName evidence="6">Protein PNS1</fullName>
    </recommendedName>
</protein>
<evidence type="ECO:0000256" key="6">
    <source>
        <dbReference type="RuleBase" id="RU368066"/>
    </source>
</evidence>
<comment type="subcellular location">
    <subcellularLocation>
        <location evidence="6">Cell membrane</location>
        <topology evidence="6">Multi-pass membrane protein</topology>
    </subcellularLocation>
    <subcellularLocation>
        <location evidence="1">Membrane</location>
        <topology evidence="1">Multi-pass membrane protein</topology>
    </subcellularLocation>
</comment>
<dbReference type="OrthoDB" id="420519at2759"/>
<feature type="transmembrane region" description="Helical" evidence="6">
    <location>
        <begin position="433"/>
        <end position="453"/>
    </location>
</feature>
<keyword evidence="3 6" id="KW-0812">Transmembrane</keyword>
<feature type="transmembrane region" description="Helical" evidence="6">
    <location>
        <begin position="128"/>
        <end position="149"/>
    </location>
</feature>
<evidence type="ECO:0000256" key="4">
    <source>
        <dbReference type="ARBA" id="ARBA00022989"/>
    </source>
</evidence>
<keyword evidence="4 6" id="KW-1133">Transmembrane helix</keyword>
<sequence>MEQSIHFAKEAISNIKNSIIYGKRSGYYAQMDAESENEEDDHINEDSIPLSFSNAYSDRSQLLFEQKSYEESPKPSAIYLDPLLEPSSTLPPLNPKSLTESLLPITSSTHAVEDLVKESTFKVIKDSAGMLATVIATSLVIATFWLIILRMFTKWLTWISIIPLILNLIYIKVVYDRRHRINKTISVIELACDMIRSNPAILIVPILLLTIFILFTSIWITFFNRLWLIGRLSNPSTLSKAIWIVNNYAYYLAAFYIFFYMWTSMILIYLEKFALSGMTAQWYFHRNEISSTSMSVWRVAIIKGMTTSFGTIALAGFLMSLVHFLQFVTRQLKKYSKKTRPLVSVVEFILRLIDPIVSIVNHYTVGLAGITGENFFSAAKSATKIFRRNLLSGIFGDFLTQVILHIGTAVIALTTGLSAYIYATHQLHSPHGFVVGLIGTLTPYYISQFYSYVMMSM</sequence>
<feature type="transmembrane region" description="Helical" evidence="6">
    <location>
        <begin position="248"/>
        <end position="270"/>
    </location>
</feature>
<reference evidence="7" key="1">
    <citation type="journal article" date="2016" name="Proc. Natl. Acad. Sci. U.S.A.">
        <title>Lipid metabolic changes in an early divergent fungus govern the establishment of a mutualistic symbiosis with endobacteria.</title>
        <authorList>
            <person name="Lastovetsky O.A."/>
            <person name="Gaspar M.L."/>
            <person name="Mondo S.J."/>
            <person name="LaButti K.M."/>
            <person name="Sandor L."/>
            <person name="Grigoriev I.V."/>
            <person name="Henry S.A."/>
            <person name="Pawlowska T.E."/>
        </authorList>
    </citation>
    <scope>NUCLEOTIDE SEQUENCE [LARGE SCALE GENOMIC DNA]</scope>
    <source>
        <strain evidence="7">ATCC 52814</strain>
    </source>
</reference>
<dbReference type="AlphaFoldDB" id="A0A1X0QWD2"/>
<comment type="similarity">
    <text evidence="2 6">Belongs to the CTL (choline transporter-like) family.</text>
</comment>
<accession>A0A1X0QWD2</accession>
<evidence type="ECO:0000313" key="7">
    <source>
        <dbReference type="EMBL" id="ORE04066.1"/>
    </source>
</evidence>
<dbReference type="Proteomes" id="UP000242414">
    <property type="component" value="Unassembled WGS sequence"/>
</dbReference>
<proteinExistence type="inferred from homology"/>
<organism evidence="7">
    <name type="scientific">Rhizopus microsporus var. microsporus</name>
    <dbReference type="NCBI Taxonomy" id="86635"/>
    <lineage>
        <taxon>Eukaryota</taxon>
        <taxon>Fungi</taxon>
        <taxon>Fungi incertae sedis</taxon>
        <taxon>Mucoromycota</taxon>
        <taxon>Mucoromycotina</taxon>
        <taxon>Mucoromycetes</taxon>
        <taxon>Mucorales</taxon>
        <taxon>Mucorineae</taxon>
        <taxon>Rhizopodaceae</taxon>
        <taxon>Rhizopus</taxon>
    </lineage>
</organism>
<comment type="function">
    <text evidence="6">Probably involved in transport through the plasma membrane.</text>
</comment>
<dbReference type="PANTHER" id="PTHR12385:SF88">
    <property type="entry name" value="CHOLINE TRANSPORTER-LIKE PROTEIN CTL1"/>
    <property type="match status" value="1"/>
</dbReference>
<dbReference type="EMBL" id="KV921982">
    <property type="protein sequence ID" value="ORE04066.1"/>
    <property type="molecule type" value="Genomic_DNA"/>
</dbReference>
<dbReference type="Pfam" id="PF04515">
    <property type="entry name" value="Choline_transpo"/>
    <property type="match status" value="1"/>
</dbReference>
<gene>
    <name evidence="7" type="ORF">BCV72DRAFT_251477</name>
</gene>
<feature type="transmembrane region" description="Helical" evidence="6">
    <location>
        <begin position="348"/>
        <end position="370"/>
    </location>
</feature>
<evidence type="ECO:0000256" key="5">
    <source>
        <dbReference type="ARBA" id="ARBA00023136"/>
    </source>
</evidence>
<dbReference type="VEuPathDB" id="FungiDB:BCV72DRAFT_251477"/>
<dbReference type="GO" id="GO:0022857">
    <property type="term" value="F:transmembrane transporter activity"/>
    <property type="evidence" value="ECO:0007669"/>
    <property type="project" value="UniProtKB-UniRule"/>
</dbReference>
<name>A0A1X0QWD2_RHIZD</name>
<keyword evidence="5 6" id="KW-0472">Membrane</keyword>
<evidence type="ECO:0000256" key="3">
    <source>
        <dbReference type="ARBA" id="ARBA00022692"/>
    </source>
</evidence>
<dbReference type="InterPro" id="IPR007603">
    <property type="entry name" value="Choline_transptr-like"/>
</dbReference>